<keyword evidence="3" id="KW-0378">Hydrolase</keyword>
<evidence type="ECO:0000256" key="4">
    <source>
        <dbReference type="ARBA" id="ARBA00022807"/>
    </source>
</evidence>
<dbReference type="Gene3D" id="3.90.1720.10">
    <property type="entry name" value="endopeptidase domain like (from Nostoc punctiforme)"/>
    <property type="match status" value="1"/>
</dbReference>
<evidence type="ECO:0000256" key="1">
    <source>
        <dbReference type="ARBA" id="ARBA00007074"/>
    </source>
</evidence>
<reference evidence="6" key="1">
    <citation type="journal article" date="2020" name="Biotechnol. Biofuels">
        <title>New insights from the biogas microbiome by comprehensive genome-resolved metagenomics of nearly 1600 species originating from multiple anaerobic digesters.</title>
        <authorList>
            <person name="Campanaro S."/>
            <person name="Treu L."/>
            <person name="Rodriguez-R L.M."/>
            <person name="Kovalovszki A."/>
            <person name="Ziels R.M."/>
            <person name="Maus I."/>
            <person name="Zhu X."/>
            <person name="Kougias P.G."/>
            <person name="Basile A."/>
            <person name="Luo G."/>
            <person name="Schluter A."/>
            <person name="Konstantinidis K.T."/>
            <person name="Angelidaki I."/>
        </authorList>
    </citation>
    <scope>NUCLEOTIDE SEQUENCE</scope>
    <source>
        <strain evidence="6">AS01afH2WH_6</strain>
    </source>
</reference>
<dbReference type="InterPro" id="IPR038765">
    <property type="entry name" value="Papain-like_cys_pep_sf"/>
</dbReference>
<dbReference type="SUPFAM" id="SSF54001">
    <property type="entry name" value="Cysteine proteinases"/>
    <property type="match status" value="1"/>
</dbReference>
<dbReference type="Pfam" id="PF00877">
    <property type="entry name" value="NLPC_P60"/>
    <property type="match status" value="1"/>
</dbReference>
<dbReference type="Proteomes" id="UP000767327">
    <property type="component" value="Unassembled WGS sequence"/>
</dbReference>
<evidence type="ECO:0000256" key="2">
    <source>
        <dbReference type="ARBA" id="ARBA00022670"/>
    </source>
</evidence>
<keyword evidence="4" id="KW-0788">Thiol protease</keyword>
<keyword evidence="2" id="KW-0645">Protease</keyword>
<dbReference type="AlphaFoldDB" id="A0A971CZ51"/>
<organism evidence="6 7">
    <name type="scientific">Bifidobacterium crudilactis</name>
    <dbReference type="NCBI Taxonomy" id="327277"/>
    <lineage>
        <taxon>Bacteria</taxon>
        <taxon>Bacillati</taxon>
        <taxon>Actinomycetota</taxon>
        <taxon>Actinomycetes</taxon>
        <taxon>Bifidobacteriales</taxon>
        <taxon>Bifidobacteriaceae</taxon>
        <taxon>Bifidobacterium</taxon>
    </lineage>
</organism>
<reference evidence="6" key="2">
    <citation type="submission" date="2020-01" db="EMBL/GenBank/DDBJ databases">
        <authorList>
            <person name="Campanaro S."/>
        </authorList>
    </citation>
    <scope>NUCLEOTIDE SEQUENCE</scope>
    <source>
        <strain evidence="6">AS01afH2WH_6</strain>
    </source>
</reference>
<name>A0A971CZ51_9BIFI</name>
<sequence>MINTREQAIAKSLTITKGYAGMCLAFVKDCYNAQAVHPSAISAWNASTHKHATTDLSGIPRGAPIFFAPHGSPYGHVAIYLGDGTMRTTNSSTGLIHTDPVSIWTHQYGYTLLGWTDDIDGQLIPAQTTNQQQTGDDDDMQCIIQPNDENRLVYFDGQQSHNLTHPDQVTALQMVAKQCGKTLPVFKLGSAKAPWYTRLTQAIQ</sequence>
<dbReference type="GO" id="GO:0006508">
    <property type="term" value="P:proteolysis"/>
    <property type="evidence" value="ECO:0007669"/>
    <property type="project" value="UniProtKB-KW"/>
</dbReference>
<comment type="caution">
    <text evidence="6">The sequence shown here is derived from an EMBL/GenBank/DDBJ whole genome shotgun (WGS) entry which is preliminary data.</text>
</comment>
<proteinExistence type="inferred from homology"/>
<accession>A0A971CZ51</accession>
<dbReference type="EMBL" id="JAAXZR010000018">
    <property type="protein sequence ID" value="NLT79452.1"/>
    <property type="molecule type" value="Genomic_DNA"/>
</dbReference>
<evidence type="ECO:0000313" key="6">
    <source>
        <dbReference type="EMBL" id="NLT79452.1"/>
    </source>
</evidence>
<evidence type="ECO:0000256" key="3">
    <source>
        <dbReference type="ARBA" id="ARBA00022801"/>
    </source>
</evidence>
<evidence type="ECO:0000313" key="7">
    <source>
        <dbReference type="Proteomes" id="UP000767327"/>
    </source>
</evidence>
<protein>
    <submittedName>
        <fullName evidence="6">C40 family peptidase</fullName>
    </submittedName>
</protein>
<dbReference type="InterPro" id="IPR000064">
    <property type="entry name" value="NLP_P60_dom"/>
</dbReference>
<dbReference type="GO" id="GO:0008234">
    <property type="term" value="F:cysteine-type peptidase activity"/>
    <property type="evidence" value="ECO:0007669"/>
    <property type="project" value="UniProtKB-KW"/>
</dbReference>
<feature type="domain" description="NlpC/P60" evidence="5">
    <location>
        <begin position="23"/>
        <end position="101"/>
    </location>
</feature>
<gene>
    <name evidence="6" type="ORF">GXW98_04085</name>
</gene>
<evidence type="ECO:0000259" key="5">
    <source>
        <dbReference type="Pfam" id="PF00877"/>
    </source>
</evidence>
<dbReference type="RefSeq" id="WP_273173284.1">
    <property type="nucleotide sequence ID" value="NZ_CP181270.1"/>
</dbReference>
<comment type="similarity">
    <text evidence="1">Belongs to the peptidase C40 family.</text>
</comment>